<sequence length="395" mass="44204">RLCQPVVLLQSLVVSHEVLSLLGASSAYVGMSETSNDFTHRLSGIVRDGFLAMGLALGQDLKLFDALAEVSSEENPATAKQVAEKSSMKERYIKEWLCLMACNDIIEVDQAGERFWIRKERVAEITGPDMNPMFVFQQHLPMIGKVYPALAEVMKIDGPLGLNNDVFGNFHERMASFSEARHKKHLISDYLPLTGMKEKLEKGGIHVLDVGCGRGVQTAEFAKHFPKSYFTGIDISLDAVAGANKRRDEANEGLENLSFVRMNAQDLKHEWTGKFDWITMFDACHDQTRPDLSLKEVYRVLKPGGLFSMVEVDGTGNVYKDKETDYSKFIYGISLFHCLPVGSDGEGAFALGAAWGRDRALKLLRDSGFTKVEVVATPFFWSNVLYMCYKEQNKE</sequence>
<feature type="chain" id="PRO_5037171578" evidence="1">
    <location>
        <begin position="21"/>
        <end position="395"/>
    </location>
</feature>
<evidence type="ECO:0000313" key="5">
    <source>
        <dbReference type="WBParaSite" id="PgR003_g080_t03"/>
    </source>
</evidence>
<feature type="domain" description="Methyltransferase" evidence="2">
    <location>
        <begin position="202"/>
        <end position="313"/>
    </location>
</feature>
<dbReference type="Proteomes" id="UP000887569">
    <property type="component" value="Unplaced"/>
</dbReference>
<evidence type="ECO:0000256" key="1">
    <source>
        <dbReference type="SAM" id="SignalP"/>
    </source>
</evidence>
<dbReference type="Gene3D" id="3.40.50.150">
    <property type="entry name" value="Vaccinia Virus protein VP39"/>
    <property type="match status" value="1"/>
</dbReference>
<name>A0A915A8W3_PARUN</name>
<evidence type="ECO:0000259" key="2">
    <source>
        <dbReference type="Pfam" id="PF13847"/>
    </source>
</evidence>
<accession>A0A915A8W3</accession>
<reference evidence="5" key="1">
    <citation type="submission" date="2022-11" db="UniProtKB">
        <authorList>
            <consortium name="WormBaseParasite"/>
        </authorList>
    </citation>
    <scope>IDENTIFICATION</scope>
</reference>
<dbReference type="Pfam" id="PF21320">
    <property type="entry name" value="WHD_Rv2258c"/>
    <property type="match status" value="1"/>
</dbReference>
<evidence type="ECO:0000259" key="3">
    <source>
        <dbReference type="Pfam" id="PF21320"/>
    </source>
</evidence>
<dbReference type="SUPFAM" id="SSF53335">
    <property type="entry name" value="S-adenosyl-L-methionine-dependent methyltransferases"/>
    <property type="match status" value="1"/>
</dbReference>
<dbReference type="CDD" id="cd02440">
    <property type="entry name" value="AdoMet_MTases"/>
    <property type="match status" value="1"/>
</dbReference>
<dbReference type="PANTHER" id="PTHR45581">
    <property type="entry name" value="PROTEIN CBG10435"/>
    <property type="match status" value="1"/>
</dbReference>
<keyword evidence="4" id="KW-1185">Reference proteome</keyword>
<dbReference type="WBParaSite" id="PgR003_g080_t03">
    <property type="protein sequence ID" value="PgR003_g080_t03"/>
    <property type="gene ID" value="PgR003_g080"/>
</dbReference>
<dbReference type="PANTHER" id="PTHR45581:SF3">
    <property type="entry name" value="METHYLTRANSFERASE DOMAIN-CONTAINING PROTEIN"/>
    <property type="match status" value="1"/>
</dbReference>
<proteinExistence type="predicted"/>
<feature type="domain" description="S-adenosylmethionine-dependent methyltransferase Rv2258c-like winged HTH" evidence="3">
    <location>
        <begin position="50"/>
        <end position="126"/>
    </location>
</feature>
<keyword evidence="1" id="KW-0732">Signal</keyword>
<feature type="signal peptide" evidence="1">
    <location>
        <begin position="1"/>
        <end position="20"/>
    </location>
</feature>
<dbReference type="Pfam" id="PF13847">
    <property type="entry name" value="Methyltransf_31"/>
    <property type="match status" value="1"/>
</dbReference>
<dbReference type="AlphaFoldDB" id="A0A915A8W3"/>
<organism evidence="4 5">
    <name type="scientific">Parascaris univalens</name>
    <name type="common">Nematode worm</name>
    <dbReference type="NCBI Taxonomy" id="6257"/>
    <lineage>
        <taxon>Eukaryota</taxon>
        <taxon>Metazoa</taxon>
        <taxon>Ecdysozoa</taxon>
        <taxon>Nematoda</taxon>
        <taxon>Chromadorea</taxon>
        <taxon>Rhabditida</taxon>
        <taxon>Spirurina</taxon>
        <taxon>Ascaridomorpha</taxon>
        <taxon>Ascaridoidea</taxon>
        <taxon>Ascarididae</taxon>
        <taxon>Parascaris</taxon>
    </lineage>
</organism>
<dbReference type="InterPro" id="IPR025714">
    <property type="entry name" value="Methyltranfer_dom"/>
</dbReference>
<protein>
    <submittedName>
        <fullName evidence="5">Methyltransferase domain-containing protein</fullName>
    </submittedName>
</protein>
<evidence type="ECO:0000313" key="4">
    <source>
        <dbReference type="Proteomes" id="UP000887569"/>
    </source>
</evidence>
<dbReference type="InterPro" id="IPR048711">
    <property type="entry name" value="WHD_Rv2258c"/>
</dbReference>
<dbReference type="InterPro" id="IPR029063">
    <property type="entry name" value="SAM-dependent_MTases_sf"/>
</dbReference>